<proteinExistence type="predicted"/>
<comment type="caution">
    <text evidence="2">The sequence shown here is derived from an EMBL/GenBank/DDBJ whole genome shotgun (WGS) entry which is preliminary data.</text>
</comment>
<feature type="compositionally biased region" description="Basic and acidic residues" evidence="1">
    <location>
        <begin position="13"/>
        <end position="30"/>
    </location>
</feature>
<name>A0A3N0Y4E5_ANAGA</name>
<feature type="region of interest" description="Disordered" evidence="1">
    <location>
        <begin position="1"/>
        <end position="30"/>
    </location>
</feature>
<sequence length="143" mass="16137">MDPNSASAGAPKSGKDKEKKSKKNYEEGDGKKKFRDTTVQCLCLMMSYSLPLPKPASYAYRSSPEIISTQCDTLRHNLDFISVWRLKRSSYSSKVQMLAIAVFAQQEVFGVTLSYQNTKNNQTLSKMKDTFNSSKPFSKVWGQ</sequence>
<keyword evidence="3" id="KW-1185">Reference proteome</keyword>
<gene>
    <name evidence="2" type="ORF">DPX16_2576</name>
</gene>
<accession>A0A3N0Y4E5</accession>
<evidence type="ECO:0000313" key="2">
    <source>
        <dbReference type="EMBL" id="ROL41076.1"/>
    </source>
</evidence>
<dbReference type="AlphaFoldDB" id="A0A3N0Y4E5"/>
<evidence type="ECO:0000256" key="1">
    <source>
        <dbReference type="SAM" id="MobiDB-lite"/>
    </source>
</evidence>
<dbReference type="EMBL" id="RJVU01052173">
    <property type="protein sequence ID" value="ROL41076.1"/>
    <property type="molecule type" value="Genomic_DNA"/>
</dbReference>
<organism evidence="2 3">
    <name type="scientific">Anabarilius grahami</name>
    <name type="common">Kanglang fish</name>
    <name type="synonym">Barilius grahami</name>
    <dbReference type="NCBI Taxonomy" id="495550"/>
    <lineage>
        <taxon>Eukaryota</taxon>
        <taxon>Metazoa</taxon>
        <taxon>Chordata</taxon>
        <taxon>Craniata</taxon>
        <taxon>Vertebrata</taxon>
        <taxon>Euteleostomi</taxon>
        <taxon>Actinopterygii</taxon>
        <taxon>Neopterygii</taxon>
        <taxon>Teleostei</taxon>
        <taxon>Ostariophysi</taxon>
        <taxon>Cypriniformes</taxon>
        <taxon>Xenocyprididae</taxon>
        <taxon>Xenocypridinae</taxon>
        <taxon>Xenocypridinae incertae sedis</taxon>
        <taxon>Anabarilius</taxon>
    </lineage>
</organism>
<dbReference type="Proteomes" id="UP000281406">
    <property type="component" value="Unassembled WGS sequence"/>
</dbReference>
<evidence type="ECO:0000313" key="3">
    <source>
        <dbReference type="Proteomes" id="UP000281406"/>
    </source>
</evidence>
<reference evidence="2 3" key="1">
    <citation type="submission" date="2018-10" db="EMBL/GenBank/DDBJ databases">
        <title>Genome assembly for a Yunnan-Guizhou Plateau 3E fish, Anabarilius grahami (Regan), and its evolutionary and genetic applications.</title>
        <authorList>
            <person name="Jiang W."/>
        </authorList>
    </citation>
    <scope>NUCLEOTIDE SEQUENCE [LARGE SCALE GENOMIC DNA]</scope>
    <source>
        <strain evidence="2">AG-KIZ</strain>
        <tissue evidence="2">Muscle</tissue>
    </source>
</reference>
<protein>
    <submittedName>
        <fullName evidence="2">Uncharacterized protein</fullName>
    </submittedName>
</protein>